<keyword evidence="1 2" id="KW-0238">DNA-binding</keyword>
<evidence type="ECO:0000256" key="2">
    <source>
        <dbReference type="PROSITE-ProRule" id="PRU00335"/>
    </source>
</evidence>
<name>A0A1H8UQP0_9ACTN</name>
<feature type="domain" description="HTH tetR-type" evidence="3">
    <location>
        <begin position="26"/>
        <end position="86"/>
    </location>
</feature>
<organism evidence="4 5">
    <name type="scientific">Actinacidiphila rubida</name>
    <dbReference type="NCBI Taxonomy" id="310780"/>
    <lineage>
        <taxon>Bacteria</taxon>
        <taxon>Bacillati</taxon>
        <taxon>Actinomycetota</taxon>
        <taxon>Actinomycetes</taxon>
        <taxon>Kitasatosporales</taxon>
        <taxon>Streptomycetaceae</taxon>
        <taxon>Actinacidiphila</taxon>
    </lineage>
</organism>
<evidence type="ECO:0000313" key="5">
    <source>
        <dbReference type="Proteomes" id="UP000181951"/>
    </source>
</evidence>
<dbReference type="PRINTS" id="PR00455">
    <property type="entry name" value="HTHTETR"/>
</dbReference>
<dbReference type="InterPro" id="IPR041490">
    <property type="entry name" value="KstR2_TetR_C"/>
</dbReference>
<dbReference type="SUPFAM" id="SSF48498">
    <property type="entry name" value="Tetracyclin repressor-like, C-terminal domain"/>
    <property type="match status" value="1"/>
</dbReference>
<protein>
    <submittedName>
        <fullName evidence="4">Transcriptional regulator, TetR family</fullName>
    </submittedName>
</protein>
<dbReference type="InterPro" id="IPR036271">
    <property type="entry name" value="Tet_transcr_reg_TetR-rel_C_sf"/>
</dbReference>
<dbReference type="Pfam" id="PF17932">
    <property type="entry name" value="TetR_C_24"/>
    <property type="match status" value="1"/>
</dbReference>
<dbReference type="GO" id="GO:0003700">
    <property type="term" value="F:DNA-binding transcription factor activity"/>
    <property type="evidence" value="ECO:0007669"/>
    <property type="project" value="TreeGrafter"/>
</dbReference>
<evidence type="ECO:0000259" key="3">
    <source>
        <dbReference type="PROSITE" id="PS50977"/>
    </source>
</evidence>
<sequence length="228" mass="23829">MARNSEWCFTSFMAYRKTPAELRRLQAAREHLVARATAVVADVGWAQASVTAVADSAGIAAGSVYQHFPSKAALAVEVFRRAAGREVEVLGEVLLAPGDPVERLGHGVATFARRALENRGLAYALLAAPAEPAVGAERLDFRRRYRALFAEVVREGTAAGLLPAQNAEVTAAALTGAIGEVLVDPLDPLDPHGAPDETTTGRLLADLTAMALRCAGAAPDAVLPATAP</sequence>
<evidence type="ECO:0000313" key="4">
    <source>
        <dbReference type="EMBL" id="SEP05510.1"/>
    </source>
</evidence>
<dbReference type="Gene3D" id="1.10.357.10">
    <property type="entry name" value="Tetracycline Repressor, domain 2"/>
    <property type="match status" value="1"/>
</dbReference>
<evidence type="ECO:0000256" key="1">
    <source>
        <dbReference type="ARBA" id="ARBA00023125"/>
    </source>
</evidence>
<accession>A0A1H8UQP0</accession>
<proteinExistence type="predicted"/>
<dbReference type="InterPro" id="IPR050109">
    <property type="entry name" value="HTH-type_TetR-like_transc_reg"/>
</dbReference>
<dbReference type="EMBL" id="FODD01000082">
    <property type="protein sequence ID" value="SEP05510.1"/>
    <property type="molecule type" value="Genomic_DNA"/>
</dbReference>
<gene>
    <name evidence="4" type="ORF">SAMN05216267_10822</name>
</gene>
<dbReference type="GO" id="GO:0000976">
    <property type="term" value="F:transcription cis-regulatory region binding"/>
    <property type="evidence" value="ECO:0007669"/>
    <property type="project" value="TreeGrafter"/>
</dbReference>
<dbReference type="PROSITE" id="PS50977">
    <property type="entry name" value="HTH_TETR_2"/>
    <property type="match status" value="1"/>
</dbReference>
<dbReference type="InterPro" id="IPR009057">
    <property type="entry name" value="Homeodomain-like_sf"/>
</dbReference>
<dbReference type="AlphaFoldDB" id="A0A1H8UQP0"/>
<dbReference type="STRING" id="310780.SAMN05216267_10822"/>
<dbReference type="PANTHER" id="PTHR30055">
    <property type="entry name" value="HTH-TYPE TRANSCRIPTIONAL REGULATOR RUTR"/>
    <property type="match status" value="1"/>
</dbReference>
<dbReference type="Gene3D" id="1.10.10.60">
    <property type="entry name" value="Homeodomain-like"/>
    <property type="match status" value="1"/>
</dbReference>
<dbReference type="Pfam" id="PF00440">
    <property type="entry name" value="TetR_N"/>
    <property type="match status" value="1"/>
</dbReference>
<dbReference type="InterPro" id="IPR001647">
    <property type="entry name" value="HTH_TetR"/>
</dbReference>
<dbReference type="SUPFAM" id="SSF46689">
    <property type="entry name" value="Homeodomain-like"/>
    <property type="match status" value="1"/>
</dbReference>
<dbReference type="Proteomes" id="UP000181951">
    <property type="component" value="Unassembled WGS sequence"/>
</dbReference>
<keyword evidence="5" id="KW-1185">Reference proteome</keyword>
<reference evidence="4 5" key="1">
    <citation type="submission" date="2016-10" db="EMBL/GenBank/DDBJ databases">
        <authorList>
            <person name="de Groot N.N."/>
        </authorList>
    </citation>
    <scope>NUCLEOTIDE SEQUENCE [LARGE SCALE GENOMIC DNA]</scope>
    <source>
        <strain evidence="4 5">CGMCC 4.2026</strain>
    </source>
</reference>
<dbReference type="PANTHER" id="PTHR30055:SF226">
    <property type="entry name" value="HTH-TYPE TRANSCRIPTIONAL REGULATOR PKSA"/>
    <property type="match status" value="1"/>
</dbReference>
<feature type="DNA-binding region" description="H-T-H motif" evidence="2">
    <location>
        <begin position="49"/>
        <end position="68"/>
    </location>
</feature>